<dbReference type="STRING" id="284581.AMD01_19890"/>
<feature type="compositionally biased region" description="Basic and acidic residues" evidence="3">
    <location>
        <begin position="243"/>
        <end position="259"/>
    </location>
</feature>
<dbReference type="GO" id="GO:0016491">
    <property type="term" value="F:oxidoreductase activity"/>
    <property type="evidence" value="ECO:0007669"/>
    <property type="project" value="UniProtKB-KW"/>
</dbReference>
<comment type="similarity">
    <text evidence="1">Belongs to the short-chain dehydrogenases/reductases (SDR) family.</text>
</comment>
<gene>
    <name evidence="4" type="ORF">AMD01_19890</name>
</gene>
<protein>
    <submittedName>
        <fullName evidence="4">Short-chain dehydrogenase</fullName>
    </submittedName>
</protein>
<dbReference type="PANTHER" id="PTHR42901">
    <property type="entry name" value="ALCOHOL DEHYDROGENASE"/>
    <property type="match status" value="1"/>
</dbReference>
<proteinExistence type="inferred from homology"/>
<dbReference type="EMBL" id="LILC01000030">
    <property type="protein sequence ID" value="KOO41202.1"/>
    <property type="molecule type" value="Genomic_DNA"/>
</dbReference>
<dbReference type="PATRIC" id="fig|284581.3.peg.4367"/>
<dbReference type="NCBIfam" id="NF006776">
    <property type="entry name" value="PRK09291.1"/>
    <property type="match status" value="1"/>
</dbReference>
<dbReference type="Pfam" id="PF00106">
    <property type="entry name" value="adh_short"/>
    <property type="match status" value="1"/>
</dbReference>
<dbReference type="PRINTS" id="PR00081">
    <property type="entry name" value="GDHRDH"/>
</dbReference>
<feature type="region of interest" description="Disordered" evidence="3">
    <location>
        <begin position="243"/>
        <end position="267"/>
    </location>
</feature>
<dbReference type="Proteomes" id="UP000037558">
    <property type="component" value="Unassembled WGS sequence"/>
</dbReference>
<dbReference type="PANTHER" id="PTHR42901:SF1">
    <property type="entry name" value="ALCOHOL DEHYDROGENASE"/>
    <property type="match status" value="1"/>
</dbReference>
<name>A0A0M0KRG4_9BACI</name>
<dbReference type="InterPro" id="IPR002347">
    <property type="entry name" value="SDR_fam"/>
</dbReference>
<evidence type="ECO:0000256" key="1">
    <source>
        <dbReference type="ARBA" id="ARBA00006484"/>
    </source>
</evidence>
<evidence type="ECO:0000313" key="4">
    <source>
        <dbReference type="EMBL" id="KOO41202.1"/>
    </source>
</evidence>
<sequence length="267" mass="30296">MGKTIFFTGAGTGLARGAAIGLAEQGHRIIATTELTAQKTDLLREVEEKGLDVEVFKLDITNERDRKQILAYDFDIFVANAAINEGGPLAEVPMDRFRALFEVNVFATLETVQLAAQQFMKKRSGKIIFMSSMAGISATPYVGPYTATKHAIEGIAQTLKNELEEFDVQVATINPGAYKTGFNDRAAEEKYKWYDEEHHLTSRESMKKQEEGLQDQFDPEDMIYKMIEVIPKDHHKFRIVHPQETEDQLKKTEQERWEMEVSSQSKV</sequence>
<comment type="caution">
    <text evidence="4">The sequence shown here is derived from an EMBL/GenBank/DDBJ whole genome shotgun (WGS) entry which is preliminary data.</text>
</comment>
<keyword evidence="2" id="KW-0560">Oxidoreductase</keyword>
<reference evidence="5" key="1">
    <citation type="submission" date="2015-08" db="EMBL/GenBank/DDBJ databases">
        <title>Fjat-14210 dsm16467.</title>
        <authorList>
            <person name="Liu B."/>
            <person name="Wang J."/>
            <person name="Zhu Y."/>
            <person name="Liu G."/>
            <person name="Chen Q."/>
            <person name="Chen Z."/>
            <person name="Lan J."/>
            <person name="Che J."/>
            <person name="Ge C."/>
            <person name="Shi H."/>
            <person name="Pan Z."/>
            <person name="Liu X."/>
        </authorList>
    </citation>
    <scope>NUCLEOTIDE SEQUENCE [LARGE SCALE GENOMIC DNA]</scope>
    <source>
        <strain evidence="5">DSM 16467</strain>
    </source>
</reference>
<dbReference type="RefSeq" id="WP_053403187.1">
    <property type="nucleotide sequence ID" value="NZ_LILC01000030.1"/>
</dbReference>
<dbReference type="Gene3D" id="3.40.50.720">
    <property type="entry name" value="NAD(P)-binding Rossmann-like Domain"/>
    <property type="match status" value="1"/>
</dbReference>
<dbReference type="SUPFAM" id="SSF51735">
    <property type="entry name" value="NAD(P)-binding Rossmann-fold domains"/>
    <property type="match status" value="1"/>
</dbReference>
<evidence type="ECO:0000256" key="3">
    <source>
        <dbReference type="SAM" id="MobiDB-lite"/>
    </source>
</evidence>
<dbReference type="OrthoDB" id="9775296at2"/>
<accession>A0A0M0KRG4</accession>
<organism evidence="4 5">
    <name type="scientific">Priestia koreensis</name>
    <dbReference type="NCBI Taxonomy" id="284581"/>
    <lineage>
        <taxon>Bacteria</taxon>
        <taxon>Bacillati</taxon>
        <taxon>Bacillota</taxon>
        <taxon>Bacilli</taxon>
        <taxon>Bacillales</taxon>
        <taxon>Bacillaceae</taxon>
        <taxon>Priestia</taxon>
    </lineage>
</organism>
<dbReference type="InterPro" id="IPR036291">
    <property type="entry name" value="NAD(P)-bd_dom_sf"/>
</dbReference>
<evidence type="ECO:0000256" key="2">
    <source>
        <dbReference type="ARBA" id="ARBA00023002"/>
    </source>
</evidence>
<dbReference type="AlphaFoldDB" id="A0A0M0KRG4"/>
<evidence type="ECO:0000313" key="5">
    <source>
        <dbReference type="Proteomes" id="UP000037558"/>
    </source>
</evidence>
<keyword evidence="5" id="KW-1185">Reference proteome</keyword>